<reference evidence="2 3" key="1">
    <citation type="journal article" date="2018" name="IMA Fungus">
        <title>IMA Genome-F 9: Draft genome sequence of Annulohypoxylon stygium, Aspergillus mulundensis, Berkeleyomyces basicola (syn. Thielaviopsis basicola), Ceratocystis smalleyi, two Cercospora beticola strains, Coleophoma cylindrospora, Fusarium fracticaudum, Phialophora cf. hyalina, and Morchella septimelata.</title>
        <authorList>
            <person name="Wingfield B.D."/>
            <person name="Bills G.F."/>
            <person name="Dong Y."/>
            <person name="Huang W."/>
            <person name="Nel W.J."/>
            <person name="Swalarsk-Parry B.S."/>
            <person name="Vaghefi N."/>
            <person name="Wilken P.M."/>
            <person name="An Z."/>
            <person name="de Beer Z.W."/>
            <person name="De Vos L."/>
            <person name="Chen L."/>
            <person name="Duong T.A."/>
            <person name="Gao Y."/>
            <person name="Hammerbacher A."/>
            <person name="Kikkert J.R."/>
            <person name="Li Y."/>
            <person name="Li H."/>
            <person name="Li K."/>
            <person name="Li Q."/>
            <person name="Liu X."/>
            <person name="Ma X."/>
            <person name="Naidoo K."/>
            <person name="Pethybridge S.J."/>
            <person name="Sun J."/>
            <person name="Steenkamp E.T."/>
            <person name="van der Nest M.A."/>
            <person name="van Wyk S."/>
            <person name="Wingfield M.J."/>
            <person name="Xiong C."/>
            <person name="Yue Q."/>
            <person name="Zhang X."/>
        </authorList>
    </citation>
    <scope>NUCLEOTIDE SEQUENCE [LARGE SCALE GENOMIC DNA]</scope>
    <source>
        <strain evidence="2 3">DSM 5745</strain>
    </source>
</reference>
<comment type="caution">
    <text evidence="2">The sequence shown here is derived from an EMBL/GenBank/DDBJ whole genome shotgun (WGS) entry which is preliminary data.</text>
</comment>
<evidence type="ECO:0000256" key="1">
    <source>
        <dbReference type="SAM" id="Phobius"/>
    </source>
</evidence>
<keyword evidence="1" id="KW-1133">Transmembrane helix</keyword>
<evidence type="ECO:0000313" key="3">
    <source>
        <dbReference type="Proteomes" id="UP000256690"/>
    </source>
</evidence>
<dbReference type="PANTHER" id="PTHR12265">
    <property type="entry name" value="TRANSMEMBRANE PROTEIN 53"/>
    <property type="match status" value="1"/>
</dbReference>
<proteinExistence type="predicted"/>
<dbReference type="InterPro" id="IPR008547">
    <property type="entry name" value="DUF829_TMEM53"/>
</dbReference>
<dbReference type="InterPro" id="IPR029058">
    <property type="entry name" value="AB_hydrolase_fold"/>
</dbReference>
<keyword evidence="3" id="KW-1185">Reference proteome</keyword>
<sequence length="278" mass="30751">MPGKISAEHPECFKRLNNQVSLWPAQPSPEKSRTLLVLCAWLFASQRHILKYVQLYQEEYPNADILLIQPVVGDMVWTSDASQLKTLDPAVDVLRSFTATSNAGIRFHVFSNAGSHAAVQLVEAHSKNYPTTELRINALVLDSCPGSPSAILSANAMILALPRNFLVRIPGTVLIYLAIAVVAILDALGLSENVISKTRRHLNDPGLLFLRPGVQRTYVYSKSDRMVPYQDILEHAKEATSRLRDPSSDGTVWTVEFNGSGHVGHLAVDREKYHGAIF</sequence>
<dbReference type="Pfam" id="PF05705">
    <property type="entry name" value="DUF829"/>
    <property type="match status" value="1"/>
</dbReference>
<accession>A0A3D8SB65</accession>
<gene>
    <name evidence="2" type="ORF">DSM5745_03933</name>
</gene>
<protein>
    <submittedName>
        <fullName evidence="2">Uncharacterized protein</fullName>
    </submittedName>
</protein>
<evidence type="ECO:0000313" key="2">
    <source>
        <dbReference type="EMBL" id="RDW83607.1"/>
    </source>
</evidence>
<feature type="transmembrane region" description="Helical" evidence="1">
    <location>
        <begin position="173"/>
        <end position="190"/>
    </location>
</feature>
<dbReference type="Proteomes" id="UP000256690">
    <property type="component" value="Unassembled WGS sequence"/>
</dbReference>
<dbReference type="RefSeq" id="XP_026604945.1">
    <property type="nucleotide sequence ID" value="XM_026745949.1"/>
</dbReference>
<dbReference type="GeneID" id="38114303"/>
<dbReference type="EMBL" id="PVWQ01000004">
    <property type="protein sequence ID" value="RDW83607.1"/>
    <property type="molecule type" value="Genomic_DNA"/>
</dbReference>
<keyword evidence="1" id="KW-0812">Transmembrane</keyword>
<name>A0A3D8SB65_9EURO</name>
<dbReference type="AlphaFoldDB" id="A0A3D8SB65"/>
<dbReference type="SUPFAM" id="SSF53474">
    <property type="entry name" value="alpha/beta-Hydrolases"/>
    <property type="match status" value="1"/>
</dbReference>
<organism evidence="2 3">
    <name type="scientific">Aspergillus mulundensis</name>
    <dbReference type="NCBI Taxonomy" id="1810919"/>
    <lineage>
        <taxon>Eukaryota</taxon>
        <taxon>Fungi</taxon>
        <taxon>Dikarya</taxon>
        <taxon>Ascomycota</taxon>
        <taxon>Pezizomycotina</taxon>
        <taxon>Eurotiomycetes</taxon>
        <taxon>Eurotiomycetidae</taxon>
        <taxon>Eurotiales</taxon>
        <taxon>Aspergillaceae</taxon>
        <taxon>Aspergillus</taxon>
        <taxon>Aspergillus subgen. Nidulantes</taxon>
    </lineage>
</organism>
<keyword evidence="1" id="KW-0472">Membrane</keyword>
<dbReference type="PANTHER" id="PTHR12265:SF36">
    <property type="entry name" value="P450, PUTATIVE (EUROFUNG)-RELATED"/>
    <property type="match status" value="1"/>
</dbReference>
<dbReference type="OrthoDB" id="77878at2759"/>